<evidence type="ECO:0000256" key="1">
    <source>
        <dbReference type="ARBA" id="ARBA00022603"/>
    </source>
</evidence>
<dbReference type="PANTHER" id="PTHR10629:SF52">
    <property type="entry name" value="DNA (CYTOSINE-5)-METHYLTRANSFERASE 1"/>
    <property type="match status" value="1"/>
</dbReference>
<feature type="active site" evidence="5">
    <location>
        <position position="92"/>
    </location>
</feature>
<dbReference type="EC" id="2.1.1.37" evidence="7"/>
<keyword evidence="2 5" id="KW-0808">Transferase</keyword>
<keyword evidence="9" id="KW-1185">Reference proteome</keyword>
<comment type="catalytic activity">
    <reaction evidence="7">
        <text>a 2'-deoxycytidine in DNA + S-adenosyl-L-methionine = a 5-methyl-2'-deoxycytidine in DNA + S-adenosyl-L-homocysteine + H(+)</text>
        <dbReference type="Rhea" id="RHEA:13681"/>
        <dbReference type="Rhea" id="RHEA-COMP:11369"/>
        <dbReference type="Rhea" id="RHEA-COMP:11370"/>
        <dbReference type="ChEBI" id="CHEBI:15378"/>
        <dbReference type="ChEBI" id="CHEBI:57856"/>
        <dbReference type="ChEBI" id="CHEBI:59789"/>
        <dbReference type="ChEBI" id="CHEBI:85452"/>
        <dbReference type="ChEBI" id="CHEBI:85454"/>
        <dbReference type="EC" id="2.1.1.37"/>
    </reaction>
</comment>
<evidence type="ECO:0000313" key="9">
    <source>
        <dbReference type="Proteomes" id="UP001597497"/>
    </source>
</evidence>
<comment type="similarity">
    <text evidence="5 6">Belongs to the class I-like SAM-binding methyltransferase superfamily. C5-methyltransferase family.</text>
</comment>
<dbReference type="RefSeq" id="WP_379929395.1">
    <property type="nucleotide sequence ID" value="NZ_JBHUMM010000020.1"/>
</dbReference>
<dbReference type="InterPro" id="IPR001525">
    <property type="entry name" value="C5_MeTfrase"/>
</dbReference>
<protein>
    <recommendedName>
        <fullName evidence="7">Cytosine-specific methyltransferase</fullName>
        <ecNumber evidence="7">2.1.1.37</ecNumber>
    </recommendedName>
</protein>
<dbReference type="Gene3D" id="3.90.120.10">
    <property type="entry name" value="DNA Methylase, subunit A, domain 2"/>
    <property type="match status" value="1"/>
</dbReference>
<dbReference type="PROSITE" id="PS00095">
    <property type="entry name" value="C5_MTASE_2"/>
    <property type="match status" value="1"/>
</dbReference>
<dbReference type="InterPro" id="IPR050390">
    <property type="entry name" value="C5-Methyltransferase"/>
</dbReference>
<evidence type="ECO:0000256" key="6">
    <source>
        <dbReference type="RuleBase" id="RU000416"/>
    </source>
</evidence>
<accession>A0ABW5RA41</accession>
<proteinExistence type="inferred from homology"/>
<dbReference type="InterPro" id="IPR018117">
    <property type="entry name" value="C5_DNA_meth_AS"/>
</dbReference>
<keyword evidence="3 5" id="KW-0949">S-adenosyl-L-methionine</keyword>
<dbReference type="InterPro" id="IPR031303">
    <property type="entry name" value="C5_meth_CS"/>
</dbReference>
<evidence type="ECO:0000313" key="8">
    <source>
        <dbReference type="EMBL" id="MFD2671920.1"/>
    </source>
</evidence>
<dbReference type="PANTHER" id="PTHR10629">
    <property type="entry name" value="CYTOSINE-SPECIFIC METHYLTRANSFERASE"/>
    <property type="match status" value="1"/>
</dbReference>
<dbReference type="GO" id="GO:0003886">
    <property type="term" value="F:DNA (cytosine-5-)-methyltransferase activity"/>
    <property type="evidence" value="ECO:0007669"/>
    <property type="project" value="UniProtKB-EC"/>
</dbReference>
<evidence type="ECO:0000256" key="4">
    <source>
        <dbReference type="ARBA" id="ARBA00022747"/>
    </source>
</evidence>
<evidence type="ECO:0000256" key="3">
    <source>
        <dbReference type="ARBA" id="ARBA00022691"/>
    </source>
</evidence>
<dbReference type="SUPFAM" id="SSF53335">
    <property type="entry name" value="S-adenosyl-L-methionine-dependent methyltransferases"/>
    <property type="match status" value="1"/>
</dbReference>
<dbReference type="NCBIfam" id="TIGR00675">
    <property type="entry name" value="dcm"/>
    <property type="match status" value="1"/>
</dbReference>
<dbReference type="PROSITE" id="PS00094">
    <property type="entry name" value="C5_MTASE_1"/>
    <property type="match status" value="1"/>
</dbReference>
<dbReference type="Proteomes" id="UP001597497">
    <property type="component" value="Unassembled WGS sequence"/>
</dbReference>
<gene>
    <name evidence="8" type="ORF">ACFSUC_09900</name>
</gene>
<dbReference type="PROSITE" id="PS51679">
    <property type="entry name" value="SAM_MT_C5"/>
    <property type="match status" value="1"/>
</dbReference>
<evidence type="ECO:0000256" key="5">
    <source>
        <dbReference type="PROSITE-ProRule" id="PRU01016"/>
    </source>
</evidence>
<dbReference type="Pfam" id="PF00145">
    <property type="entry name" value="DNA_methylase"/>
    <property type="match status" value="1"/>
</dbReference>
<keyword evidence="1 5" id="KW-0489">Methyltransferase</keyword>
<dbReference type="PRINTS" id="PR00105">
    <property type="entry name" value="C5METTRFRASE"/>
</dbReference>
<dbReference type="EMBL" id="JBHUMM010000020">
    <property type="protein sequence ID" value="MFD2671920.1"/>
    <property type="molecule type" value="Genomic_DNA"/>
</dbReference>
<dbReference type="InterPro" id="IPR029063">
    <property type="entry name" value="SAM-dependent_MTases_sf"/>
</dbReference>
<dbReference type="GO" id="GO:0032259">
    <property type="term" value="P:methylation"/>
    <property type="evidence" value="ECO:0007669"/>
    <property type="project" value="UniProtKB-KW"/>
</dbReference>
<dbReference type="Gene3D" id="3.40.50.150">
    <property type="entry name" value="Vaccinia Virus protein VP39"/>
    <property type="match status" value="1"/>
</dbReference>
<sequence length="380" mass="42982">MSAARLKQKKLSKRKVYAVDLFCGAGGLTHGLVNSGIDVKLGVDIDPACSYPYTSNNKAKFELKSVEELQESDIRENFRKNGINLLAGCAPCQTFSTYNRKADQNDERWWLLLQFSRLVRETTPELVTMENVPELIKQEVFNNFVKELQDIGYFVCYQIVNCAEYGLPQQRRRLVLLASKIGEIQLLQPDDFEITHKTVREAIGELPPINAGEIYDMDPLHQSSSLSDKNLKRIQASRPGGTWRDWEDELIAECHKKGTGKSYPSVYGRMVWDDPAPTMTTQFFGFGNGRFGHPEQDRAISLREGAILQTFPKEYKFVPPGEPIAIKTIGRLIGNAVPVKLGEIIGLSIRVHLKNYEMQIKKTKKRKIKRIKSGGSMIGE</sequence>
<reference evidence="9" key="1">
    <citation type="journal article" date="2019" name="Int. J. Syst. Evol. Microbiol.">
        <title>The Global Catalogue of Microorganisms (GCM) 10K type strain sequencing project: providing services to taxonomists for standard genome sequencing and annotation.</title>
        <authorList>
            <consortium name="The Broad Institute Genomics Platform"/>
            <consortium name="The Broad Institute Genome Sequencing Center for Infectious Disease"/>
            <person name="Wu L."/>
            <person name="Ma J."/>
        </authorList>
    </citation>
    <scope>NUCLEOTIDE SEQUENCE [LARGE SCALE GENOMIC DNA]</scope>
    <source>
        <strain evidence="9">KCTC 33676</strain>
    </source>
</reference>
<keyword evidence="4" id="KW-0680">Restriction system</keyword>
<comment type="caution">
    <text evidence="8">The sequence shown here is derived from an EMBL/GenBank/DDBJ whole genome shotgun (WGS) entry which is preliminary data.</text>
</comment>
<evidence type="ECO:0000256" key="7">
    <source>
        <dbReference type="RuleBase" id="RU000417"/>
    </source>
</evidence>
<organism evidence="8 9">
    <name type="scientific">Marinicrinis sediminis</name>
    <dbReference type="NCBI Taxonomy" id="1652465"/>
    <lineage>
        <taxon>Bacteria</taxon>
        <taxon>Bacillati</taxon>
        <taxon>Bacillota</taxon>
        <taxon>Bacilli</taxon>
        <taxon>Bacillales</taxon>
        <taxon>Paenibacillaceae</taxon>
    </lineage>
</organism>
<evidence type="ECO:0000256" key="2">
    <source>
        <dbReference type="ARBA" id="ARBA00022679"/>
    </source>
</evidence>
<name>A0ABW5RA41_9BACL</name>